<keyword evidence="3" id="KW-0670">Pyruvate</keyword>
<reference evidence="3 4" key="1">
    <citation type="submission" date="2016-11" db="EMBL/GenBank/DDBJ databases">
        <title>Trade-off between light-utilization and light-protection in marine flavobacteria.</title>
        <authorList>
            <person name="Kumagai Y."/>
        </authorList>
    </citation>
    <scope>NUCLEOTIDE SEQUENCE [LARGE SCALE GENOMIC DNA]</scope>
    <source>
        <strain evidence="3 4">JCM 17109</strain>
    </source>
</reference>
<name>A0A2S9WX28_9FLAO</name>
<dbReference type="AlphaFoldDB" id="A0A2S9WX28"/>
<keyword evidence="1" id="KW-0732">Signal</keyword>
<dbReference type="InterPro" id="IPR051549">
    <property type="entry name" value="PEP_Utilizing_Enz"/>
</dbReference>
<dbReference type="InterPro" id="IPR013815">
    <property type="entry name" value="ATP_grasp_subdomain_1"/>
</dbReference>
<organism evidence="3 4">
    <name type="scientific">Nonlabens agnitus</name>
    <dbReference type="NCBI Taxonomy" id="870484"/>
    <lineage>
        <taxon>Bacteria</taxon>
        <taxon>Pseudomonadati</taxon>
        <taxon>Bacteroidota</taxon>
        <taxon>Flavobacteriia</taxon>
        <taxon>Flavobacteriales</taxon>
        <taxon>Flavobacteriaceae</taxon>
        <taxon>Nonlabens</taxon>
    </lineage>
</organism>
<dbReference type="PANTHER" id="PTHR43615">
    <property type="entry name" value="PHOSPHOENOLPYRUVATE SYNTHASE-RELATED"/>
    <property type="match status" value="1"/>
</dbReference>
<dbReference type="InterPro" id="IPR002192">
    <property type="entry name" value="PPDK_AMP/ATP-bd"/>
</dbReference>
<dbReference type="EMBL" id="MQUC01000003">
    <property type="protein sequence ID" value="PRP68023.1"/>
    <property type="molecule type" value="Genomic_DNA"/>
</dbReference>
<dbReference type="PANTHER" id="PTHR43615:SF1">
    <property type="entry name" value="PPDK_N DOMAIN-CONTAINING PROTEIN"/>
    <property type="match status" value="1"/>
</dbReference>
<evidence type="ECO:0000313" key="3">
    <source>
        <dbReference type="EMBL" id="PRP68023.1"/>
    </source>
</evidence>
<evidence type="ECO:0000313" key="4">
    <source>
        <dbReference type="Proteomes" id="UP000239532"/>
    </source>
</evidence>
<dbReference type="RefSeq" id="WP_105983703.1">
    <property type="nucleotide sequence ID" value="NZ_MQUC01000003.1"/>
</dbReference>
<dbReference type="OrthoDB" id="1108665at2"/>
<feature type="chain" id="PRO_5015702457" evidence="1">
    <location>
        <begin position="21"/>
        <end position="971"/>
    </location>
</feature>
<dbReference type="GO" id="GO:0005524">
    <property type="term" value="F:ATP binding"/>
    <property type="evidence" value="ECO:0007669"/>
    <property type="project" value="InterPro"/>
</dbReference>
<comment type="caution">
    <text evidence="3">The sequence shown here is derived from an EMBL/GenBank/DDBJ whole genome shotgun (WGS) entry which is preliminary data.</text>
</comment>
<protein>
    <submittedName>
        <fullName evidence="3">Phosphoenolpyruvate synthase</fullName>
    </submittedName>
</protein>
<feature type="signal peptide" evidence="1">
    <location>
        <begin position="1"/>
        <end position="20"/>
    </location>
</feature>
<dbReference type="Pfam" id="PF01326">
    <property type="entry name" value="PPDK_N"/>
    <property type="match status" value="1"/>
</dbReference>
<feature type="domain" description="Pyruvate phosphate dikinase AMP/ATP-binding" evidence="2">
    <location>
        <begin position="623"/>
        <end position="948"/>
    </location>
</feature>
<dbReference type="SUPFAM" id="SSF56059">
    <property type="entry name" value="Glutathione synthetase ATP-binding domain-like"/>
    <property type="match status" value="1"/>
</dbReference>
<accession>A0A2S9WX28</accession>
<gene>
    <name evidence="3" type="ORF">BST86_13440</name>
</gene>
<proteinExistence type="predicted"/>
<dbReference type="Gene3D" id="3.30.470.20">
    <property type="entry name" value="ATP-grasp fold, B domain"/>
    <property type="match status" value="1"/>
</dbReference>
<keyword evidence="4" id="KW-1185">Reference proteome</keyword>
<dbReference type="Proteomes" id="UP000239532">
    <property type="component" value="Unassembled WGS sequence"/>
</dbReference>
<evidence type="ECO:0000259" key="2">
    <source>
        <dbReference type="Pfam" id="PF01326"/>
    </source>
</evidence>
<dbReference type="GO" id="GO:0016301">
    <property type="term" value="F:kinase activity"/>
    <property type="evidence" value="ECO:0007669"/>
    <property type="project" value="InterPro"/>
</dbReference>
<evidence type="ECO:0000256" key="1">
    <source>
        <dbReference type="SAM" id="SignalP"/>
    </source>
</evidence>
<dbReference type="Gene3D" id="3.30.1490.20">
    <property type="entry name" value="ATP-grasp fold, A domain"/>
    <property type="match status" value="1"/>
</dbReference>
<sequence length="971" mass="109230">MKNITLLLFAVLLLSTPALAQEFTNDRIAAMIEEYRDLDRGPYKRIEWFCADGTRRDSKDPCPDAIGGGIQHASYKTEVEQLAKRNHIYFGEILAAADLWSFWDGDNDHSRLKQYQLNNYLVAADNGWIQEKSRFYRGAKQIEDEEEWGRKFYYTVLGDNDLIDRDFFLLRESLRDLPHDGDTNLAQEVRSISKTLAEKHPKFMDLRIKIHGNPEAKDIASTREWVKEHNDELSFKEREEFEKLIDVMQEFFVPVPVAGLEKMVADWDKDSYIRQQAILFSSTYTNDTEPSILVPAAAGLMCDIRNNIKDDKRGTRRTSALELSLRLEELIFQTVPNWEPNTLQEHLDKIYAISEALAAGGYVEQWEWDAVEPRLFITEGETIKTSKLLDFIAAARSQVEWGTGMVNAIYGDVVEEYVQFEPLAYGFYDDRIRSSLLLPLGDAIGDLGGLVSRQIGLTSQVEKISNPSTVRGLNAGYAKGKLVVVEGNAEGMTVDPNKIYIFDRPPSDLKPVAGIATVSEGNLVSHVQLLARNLGIPNAAISTDNLADLKAFNGKEIFYAVSGRGTVVIKSAEEMSETEKALFSNNKKEKKTIRIPEGKLKLDGTMPLDMSKVSSADSGILSGPKAANLGQLKQLFPEHVVNGIVIPFGVFKDHMNQQIPGQDQTYWQYLTQIFNTAKSMREAKVDEAEVIKYQLAEFTKLRAEINRMPMKPAFIGQLESDFKTILNGKIGTVPVFLRSDTNMEDLEEFTGAGLNLTVFNAVERDKIIQGIRDVWASPYTERSFKWRQAYLENPENVYPSILIIPTVDVDYSGVLITKDFINNSDDRVTVAMSRGAGGAVDGQSAETYLIDNDGMGQLISPARENKQRKLPVTGGSIMEHADFNSSILTPENLKTIKRFAEEAHKTMPGSKNGSYTGAWDIELGFKDGKLYLFQIRPFVENNQAKNSEYLSSIDSDVNLNTELYLNKNIRN</sequence>